<dbReference type="PANTHER" id="PTHR24159:SF5">
    <property type="entry name" value="ANK_REP_REGION DOMAIN-CONTAINING PROTEIN"/>
    <property type="match status" value="1"/>
</dbReference>
<dbReference type="EMBL" id="JAPFFF010000002">
    <property type="protein sequence ID" value="KAK8896953.1"/>
    <property type="molecule type" value="Genomic_DNA"/>
</dbReference>
<gene>
    <name evidence="1" type="ORF">M9Y10_014880</name>
</gene>
<dbReference type="Proteomes" id="UP001470230">
    <property type="component" value="Unassembled WGS sequence"/>
</dbReference>
<evidence type="ECO:0000313" key="2">
    <source>
        <dbReference type="Proteomes" id="UP001470230"/>
    </source>
</evidence>
<accession>A0ABR2L0X6</accession>
<dbReference type="SUPFAM" id="SSF48403">
    <property type="entry name" value="Ankyrin repeat"/>
    <property type="match status" value="1"/>
</dbReference>
<reference evidence="1 2" key="1">
    <citation type="submission" date="2024-04" db="EMBL/GenBank/DDBJ databases">
        <title>Tritrichomonas musculus Genome.</title>
        <authorList>
            <person name="Alves-Ferreira E."/>
            <person name="Grigg M."/>
            <person name="Lorenzi H."/>
            <person name="Galac M."/>
        </authorList>
    </citation>
    <scope>NUCLEOTIDE SEQUENCE [LARGE SCALE GENOMIC DNA]</scope>
    <source>
        <strain evidence="1 2">EAF2021</strain>
    </source>
</reference>
<dbReference type="PANTHER" id="PTHR24159">
    <property type="match status" value="1"/>
</dbReference>
<name>A0ABR2L0X6_9EUKA</name>
<proteinExistence type="predicted"/>
<evidence type="ECO:0008006" key="3">
    <source>
        <dbReference type="Google" id="ProtNLM"/>
    </source>
</evidence>
<sequence>MEKVQEYLEIMKNMHQQILEYIDSANNLENDFETLENCFNNLSITQSRQKFKGLLHLIIDISNNHQRSPDFFKKVEKILIFVKTEIKQTFSNLEIFNFFKTNKRILLFLIEEKIVVIDRIILLKLIRKNDYESFFLPEISSFYGCGEIIDQNDESLTEFQRKRKIGENDDFLCQLIRNDSVAEFVEYVNKANLPLNSIIKPSFYETNQSLLENDKIELIEYAAFFGSIQILQYLWKSGIELMPKTLNYSIHSNNHELIHFLIENLDNPLNSYYDCLIESIKCHHIEVSDFFKENSEIRPDQKNKLDLEIVKYHNYLNFPEEFDTNFIFPYLCLYDYRILVENFLNNNNIDVNKTVIQNIIIWFNYVLITNDF</sequence>
<comment type="caution">
    <text evidence="1">The sequence shown here is derived from an EMBL/GenBank/DDBJ whole genome shotgun (WGS) entry which is preliminary data.</text>
</comment>
<protein>
    <recommendedName>
        <fullName evidence="3">DUF3447 domain-containing protein</fullName>
    </recommendedName>
</protein>
<organism evidence="1 2">
    <name type="scientific">Tritrichomonas musculus</name>
    <dbReference type="NCBI Taxonomy" id="1915356"/>
    <lineage>
        <taxon>Eukaryota</taxon>
        <taxon>Metamonada</taxon>
        <taxon>Parabasalia</taxon>
        <taxon>Tritrichomonadida</taxon>
        <taxon>Tritrichomonadidae</taxon>
        <taxon>Tritrichomonas</taxon>
    </lineage>
</organism>
<keyword evidence="2" id="KW-1185">Reference proteome</keyword>
<dbReference type="InterPro" id="IPR036770">
    <property type="entry name" value="Ankyrin_rpt-contain_sf"/>
</dbReference>
<evidence type="ECO:0000313" key="1">
    <source>
        <dbReference type="EMBL" id="KAK8896953.1"/>
    </source>
</evidence>